<evidence type="ECO:0000256" key="5">
    <source>
        <dbReference type="ARBA" id="ARBA00022989"/>
    </source>
</evidence>
<evidence type="ECO:0008006" key="11">
    <source>
        <dbReference type="Google" id="ProtNLM"/>
    </source>
</evidence>
<dbReference type="PRINTS" id="PR00783">
    <property type="entry name" value="MINTRINSICP"/>
</dbReference>
<sequence length="560" mass="60786">MSTEHLFHSRDDGTNPTRNTNVDETYARYERSPFRNYSLKPIQGNQDRINRQKSKASLMNRFNSVRSKLGNTKQAGSNGTTQNSQRPKPDYSLAGPSPYDEQDSDDYDSDEGFGDYGRRPSAIIGLGKPFPRQKRGGRWRKRDNVKKPKQAIKGSRTDQGTESGKPEGQVGGGPAGHHGSPVRGRPLGEAAGGPAGYGRDPEDEDEHGNTNWIEQVADANGRHDSEQTLNDDEEAEGNQTAEDKHGSQPNFWFGIRRKLREPLAEWLGTLVSVLMGVCANLQMKTSEGKAGSFAQSAAMWGIGTMMAVYIAGGISGAHCNPMVSINLSVFRGFPARKAFIYICAQILGAICAVWIAYGIYHDAIMNFDPEKTSTSDGSGTAFFTLPASFATPQTAFWTDFTSAAVMSGTVMAMGDDTNSPPGAGMHAFIIALIGFAMASCLGYNTGPQTNPAKDLATRFVPNVVGYGGDMWVQGWWAEAWAAAIFGGLFGCLVYDVAIFEGPESPINYPRAKRQQSREGNKAKWLKTGWFGAGKKHRAVEDLENGVGINEKNAGHQMDGH</sequence>
<evidence type="ECO:0000256" key="8">
    <source>
        <dbReference type="SAM" id="Phobius"/>
    </source>
</evidence>
<feature type="transmembrane region" description="Helical" evidence="8">
    <location>
        <begin position="423"/>
        <end position="443"/>
    </location>
</feature>
<name>A0A9W8XFV5_9PLEO</name>
<keyword evidence="4 8" id="KW-0812">Transmembrane</keyword>
<dbReference type="AlphaFoldDB" id="A0A9W8XFV5"/>
<evidence type="ECO:0000256" key="3">
    <source>
        <dbReference type="ARBA" id="ARBA00022448"/>
    </source>
</evidence>
<feature type="compositionally biased region" description="Acidic residues" evidence="7">
    <location>
        <begin position="100"/>
        <end position="113"/>
    </location>
</feature>
<protein>
    <recommendedName>
        <fullName evidence="11">Aquaporin-like protein</fullName>
    </recommendedName>
</protein>
<dbReference type="SUPFAM" id="SSF81338">
    <property type="entry name" value="Aquaporin-like"/>
    <property type="match status" value="1"/>
</dbReference>
<proteinExistence type="inferred from homology"/>
<evidence type="ECO:0000313" key="9">
    <source>
        <dbReference type="EMBL" id="KAJ4349528.1"/>
    </source>
</evidence>
<comment type="caution">
    <text evidence="9">The sequence shown here is derived from an EMBL/GenBank/DDBJ whole genome shotgun (WGS) entry which is preliminary data.</text>
</comment>
<feature type="compositionally biased region" description="Polar residues" evidence="7">
    <location>
        <begin position="55"/>
        <end position="86"/>
    </location>
</feature>
<dbReference type="InterPro" id="IPR000425">
    <property type="entry name" value="MIP"/>
</dbReference>
<dbReference type="Gene3D" id="1.20.1080.10">
    <property type="entry name" value="Glycerol uptake facilitator protein"/>
    <property type="match status" value="1"/>
</dbReference>
<dbReference type="GeneID" id="80911674"/>
<keyword evidence="5 8" id="KW-1133">Transmembrane helix</keyword>
<comment type="similarity">
    <text evidence="2">Belongs to the MIP/aquaporin (TC 1.A.8) family.</text>
</comment>
<evidence type="ECO:0000256" key="4">
    <source>
        <dbReference type="ARBA" id="ARBA00022692"/>
    </source>
</evidence>
<keyword evidence="10" id="KW-1185">Reference proteome</keyword>
<reference evidence="9" key="1">
    <citation type="submission" date="2022-10" db="EMBL/GenBank/DDBJ databases">
        <title>Tapping the CABI collections for fungal endophytes: first genome assemblies for Collariella, Neodidymelliopsis, Ascochyta clinopodiicola, Didymella pomorum, Didymosphaeria variabile, Neocosmospora piperis and Neocucurbitaria cava.</title>
        <authorList>
            <person name="Hill R."/>
        </authorList>
    </citation>
    <scope>NUCLEOTIDE SEQUENCE</scope>
    <source>
        <strain evidence="9">IMI 356815</strain>
    </source>
</reference>
<keyword evidence="3" id="KW-0813">Transport</keyword>
<dbReference type="PANTHER" id="PTHR43829">
    <property type="entry name" value="AQUAPORIN OR AQUAGLYCEROPORIN RELATED"/>
    <property type="match status" value="1"/>
</dbReference>
<dbReference type="GO" id="GO:0015250">
    <property type="term" value="F:water channel activity"/>
    <property type="evidence" value="ECO:0007669"/>
    <property type="project" value="TreeGrafter"/>
</dbReference>
<dbReference type="EMBL" id="JAPEUX010000006">
    <property type="protein sequence ID" value="KAJ4349528.1"/>
    <property type="molecule type" value="Genomic_DNA"/>
</dbReference>
<dbReference type="PANTHER" id="PTHR43829:SF24">
    <property type="entry name" value="MIP AQUAPORIN (EUROFUNG)"/>
    <property type="match status" value="1"/>
</dbReference>
<dbReference type="GO" id="GO:0015254">
    <property type="term" value="F:glycerol channel activity"/>
    <property type="evidence" value="ECO:0007669"/>
    <property type="project" value="TreeGrafter"/>
</dbReference>
<keyword evidence="6 8" id="KW-0472">Membrane</keyword>
<dbReference type="Pfam" id="PF00230">
    <property type="entry name" value="MIP"/>
    <property type="match status" value="1"/>
</dbReference>
<evidence type="ECO:0000256" key="2">
    <source>
        <dbReference type="ARBA" id="ARBA00006175"/>
    </source>
</evidence>
<dbReference type="OrthoDB" id="3222at2759"/>
<evidence type="ECO:0000313" key="10">
    <source>
        <dbReference type="Proteomes" id="UP001140513"/>
    </source>
</evidence>
<feature type="region of interest" description="Disordered" evidence="7">
    <location>
        <begin position="1"/>
        <end position="208"/>
    </location>
</feature>
<feature type="region of interest" description="Disordered" evidence="7">
    <location>
        <begin position="222"/>
        <end position="249"/>
    </location>
</feature>
<feature type="compositionally biased region" description="Basic residues" evidence="7">
    <location>
        <begin position="131"/>
        <end position="150"/>
    </location>
</feature>
<feature type="transmembrane region" description="Helical" evidence="8">
    <location>
        <begin position="338"/>
        <end position="360"/>
    </location>
</feature>
<comment type="subcellular location">
    <subcellularLocation>
        <location evidence="1">Membrane</location>
        <topology evidence="1">Multi-pass membrane protein</topology>
    </subcellularLocation>
</comment>
<feature type="compositionally biased region" description="Basic and acidic residues" evidence="7">
    <location>
        <begin position="1"/>
        <end position="13"/>
    </location>
</feature>
<accession>A0A9W8XFV5</accession>
<feature type="transmembrane region" description="Helical" evidence="8">
    <location>
        <begin position="297"/>
        <end position="317"/>
    </location>
</feature>
<feature type="transmembrane region" description="Helical" evidence="8">
    <location>
        <begin position="263"/>
        <end position="282"/>
    </location>
</feature>
<evidence type="ECO:0000256" key="7">
    <source>
        <dbReference type="SAM" id="MobiDB-lite"/>
    </source>
</evidence>
<dbReference type="RefSeq" id="XP_056068458.1">
    <property type="nucleotide sequence ID" value="XM_056216902.1"/>
</dbReference>
<gene>
    <name evidence="9" type="ORF">N0V89_008144</name>
</gene>
<feature type="compositionally biased region" description="Polar residues" evidence="7">
    <location>
        <begin position="14"/>
        <end position="23"/>
    </location>
</feature>
<dbReference type="GO" id="GO:0005886">
    <property type="term" value="C:plasma membrane"/>
    <property type="evidence" value="ECO:0007669"/>
    <property type="project" value="TreeGrafter"/>
</dbReference>
<dbReference type="Proteomes" id="UP001140513">
    <property type="component" value="Unassembled WGS sequence"/>
</dbReference>
<evidence type="ECO:0000256" key="6">
    <source>
        <dbReference type="ARBA" id="ARBA00023136"/>
    </source>
</evidence>
<evidence type="ECO:0000256" key="1">
    <source>
        <dbReference type="ARBA" id="ARBA00004141"/>
    </source>
</evidence>
<dbReference type="InterPro" id="IPR023271">
    <property type="entry name" value="Aquaporin-like"/>
</dbReference>
<organism evidence="9 10">
    <name type="scientific">Didymosphaeria variabile</name>
    <dbReference type="NCBI Taxonomy" id="1932322"/>
    <lineage>
        <taxon>Eukaryota</taxon>
        <taxon>Fungi</taxon>
        <taxon>Dikarya</taxon>
        <taxon>Ascomycota</taxon>
        <taxon>Pezizomycotina</taxon>
        <taxon>Dothideomycetes</taxon>
        <taxon>Pleosporomycetidae</taxon>
        <taxon>Pleosporales</taxon>
        <taxon>Massarineae</taxon>
        <taxon>Didymosphaeriaceae</taxon>
        <taxon>Didymosphaeria</taxon>
    </lineage>
</organism>
<dbReference type="InterPro" id="IPR050363">
    <property type="entry name" value="MIP/Aquaporin"/>
</dbReference>